<name>A0AAI9SUK6_9ASCO</name>
<dbReference type="GO" id="GO:0008374">
    <property type="term" value="F:O-acyltransferase activity"/>
    <property type="evidence" value="ECO:0007669"/>
    <property type="project" value="TreeGrafter"/>
</dbReference>
<feature type="transmembrane region" description="Helical" evidence="6">
    <location>
        <begin position="107"/>
        <end position="128"/>
    </location>
</feature>
<proteinExistence type="inferred from homology"/>
<sequence length="617" mass="72635">MNFLHDLGRFFSLETLDSRLKPSCNNSKRQQIIKEASKPSKWSTLEFKIYYGVFIVAVPLMFKAGMSASNETNPNYPRFQHLLSQGWLFGRKVDNSDQQYRFFRDNFPLLCLLIVLHVSLRKILTPILSIKKRSYFDLGFGIIFLIGAHGVNVLKICMHLTISYLIGKYVKNRRMAIWMTWIYGVSTLFFNDWYGTFKFGIPFLDKGFKGIIARWDVFYNFTLLRMISFNLDYIESENRLCNPEDKNGTLVNLNDRERLVAPLPLEDYNIFNYLAYITYAPLFIAGPIVTFNDYIYQSNYQQSATVKDYKAIFLYFLRFVFCLLVMEFILHFMYVVAVSKTKAWSGDSPFEISMIGMFNLNIIWLKLLIPWRLFRFWSLVDGIDPPENMIRCMDNNFSALAFWRAWHRSFNRWVIRYIYVPMGGGGNYRILNSLFVFSFVAIWHDIELRLLMWGWLVVAFLIPELAATVYFRKYNQEPWFRGSEDMAPPVPVYDLEEIKRQYKEPLQNPESYKCHIMSLTQHECTFRASSGGYRSTPEIICLPFKRIFQRCLTPTVEKLGNGEKVYGEKWINIEVTNAKTNSDLMEKDSKYSKYVEEFLAAERELKELIESESEGQI</sequence>
<dbReference type="InterPro" id="IPR024645">
    <property type="entry name" value="Mitochondr_Som1"/>
</dbReference>
<dbReference type="InterPro" id="IPR051085">
    <property type="entry name" value="MB_O-acyltransferase"/>
</dbReference>
<feature type="transmembrane region" description="Helical" evidence="6">
    <location>
        <begin position="426"/>
        <end position="444"/>
    </location>
</feature>
<dbReference type="EMBL" id="JAHUZD010000139">
    <property type="protein sequence ID" value="KAI3402974.2"/>
    <property type="molecule type" value="Genomic_DNA"/>
</dbReference>
<dbReference type="GO" id="GO:0006506">
    <property type="term" value="P:GPI anchor biosynthetic process"/>
    <property type="evidence" value="ECO:0007669"/>
    <property type="project" value="TreeGrafter"/>
</dbReference>
<dbReference type="GO" id="GO:0042720">
    <property type="term" value="C:mitochondrial inner membrane peptidase complex"/>
    <property type="evidence" value="ECO:0007669"/>
    <property type="project" value="InterPro"/>
</dbReference>
<keyword evidence="5 6" id="KW-0472">Membrane</keyword>
<dbReference type="GO" id="GO:0005783">
    <property type="term" value="C:endoplasmic reticulum"/>
    <property type="evidence" value="ECO:0007669"/>
    <property type="project" value="TreeGrafter"/>
</dbReference>
<feature type="transmembrane region" description="Helical" evidence="6">
    <location>
        <begin position="175"/>
        <end position="194"/>
    </location>
</feature>
<reference evidence="7" key="1">
    <citation type="journal article" date="2022" name="DNA Res.">
        <title>Genome analysis of five recently described species of the CUG-Ser clade uncovers Candida theae as a new hybrid lineage with pathogenic potential in the Candida parapsilosis species complex.</title>
        <authorList>
            <person name="Mixao V."/>
            <person name="Del Olmo V."/>
            <person name="Hegedusova E."/>
            <person name="Saus E."/>
            <person name="Pryszcz L."/>
            <person name="Cillingova A."/>
            <person name="Nosek J."/>
            <person name="Gabaldon T."/>
        </authorList>
    </citation>
    <scope>NUCLEOTIDE SEQUENCE</scope>
    <source>
        <strain evidence="7">CBS 10844</strain>
    </source>
</reference>
<gene>
    <name evidence="7" type="ORF">KGF56_004227</name>
</gene>
<feature type="transmembrane region" description="Helical" evidence="6">
    <location>
        <begin position="312"/>
        <end position="337"/>
    </location>
</feature>
<evidence type="ECO:0000256" key="1">
    <source>
        <dbReference type="ARBA" id="ARBA00004141"/>
    </source>
</evidence>
<dbReference type="Pfam" id="PF11093">
    <property type="entry name" value="Mitochondr_Som1"/>
    <property type="match status" value="1"/>
</dbReference>
<dbReference type="PANTHER" id="PTHR13285:SF18">
    <property type="entry name" value="PROTEIN-CYSTEINE N-PALMITOYLTRANSFERASE RASP"/>
    <property type="match status" value="1"/>
</dbReference>
<feature type="transmembrane region" description="Helical" evidence="6">
    <location>
        <begin position="49"/>
        <end position="68"/>
    </location>
</feature>
<dbReference type="GeneID" id="73381842"/>
<comment type="subcellular location">
    <subcellularLocation>
        <location evidence="1">Membrane</location>
        <topology evidence="1">Multi-pass membrane protein</topology>
    </subcellularLocation>
</comment>
<evidence type="ECO:0000313" key="8">
    <source>
        <dbReference type="Proteomes" id="UP001202479"/>
    </source>
</evidence>
<feature type="transmembrane region" description="Helical" evidence="6">
    <location>
        <begin position="450"/>
        <end position="471"/>
    </location>
</feature>
<feature type="transmembrane region" description="Helical" evidence="6">
    <location>
        <begin position="349"/>
        <end position="369"/>
    </location>
</feature>
<dbReference type="RefSeq" id="XP_049178721.1">
    <property type="nucleotide sequence ID" value="XM_049325644.1"/>
</dbReference>
<dbReference type="AlphaFoldDB" id="A0AAI9SUK6"/>
<protein>
    <submittedName>
        <fullName evidence="7">GUP1</fullName>
    </submittedName>
</protein>
<dbReference type="Pfam" id="PF03062">
    <property type="entry name" value="MBOAT"/>
    <property type="match status" value="1"/>
</dbReference>
<keyword evidence="3 6" id="KW-0812">Transmembrane</keyword>
<comment type="caution">
    <text evidence="7">The sequence shown here is derived from an EMBL/GenBank/DDBJ whole genome shotgun (WGS) entry which is preliminary data.</text>
</comment>
<organism evidence="7 8">
    <name type="scientific">Candida oxycetoniae</name>
    <dbReference type="NCBI Taxonomy" id="497107"/>
    <lineage>
        <taxon>Eukaryota</taxon>
        <taxon>Fungi</taxon>
        <taxon>Dikarya</taxon>
        <taxon>Ascomycota</taxon>
        <taxon>Saccharomycotina</taxon>
        <taxon>Pichiomycetes</taxon>
        <taxon>Debaryomycetaceae</taxon>
        <taxon>Candida/Lodderomyces clade</taxon>
        <taxon>Candida</taxon>
    </lineage>
</organism>
<evidence type="ECO:0000256" key="6">
    <source>
        <dbReference type="SAM" id="Phobius"/>
    </source>
</evidence>
<dbReference type="PANTHER" id="PTHR13285">
    <property type="entry name" value="ACYLTRANSFERASE"/>
    <property type="match status" value="1"/>
</dbReference>
<accession>A0AAI9SUK6</accession>
<feature type="transmembrane region" description="Helical" evidence="6">
    <location>
        <begin position="134"/>
        <end position="154"/>
    </location>
</feature>
<evidence type="ECO:0000313" key="7">
    <source>
        <dbReference type="EMBL" id="KAI3402974.2"/>
    </source>
</evidence>
<keyword evidence="8" id="KW-1185">Reference proteome</keyword>
<dbReference type="Proteomes" id="UP001202479">
    <property type="component" value="Unassembled WGS sequence"/>
</dbReference>
<feature type="transmembrane region" description="Helical" evidence="6">
    <location>
        <begin position="270"/>
        <end position="291"/>
    </location>
</feature>
<comment type="similarity">
    <text evidence="2">Belongs to the membrane-bound acyltransferase family.</text>
</comment>
<dbReference type="InterPro" id="IPR004299">
    <property type="entry name" value="MBOAT_fam"/>
</dbReference>
<evidence type="ECO:0000256" key="3">
    <source>
        <dbReference type="ARBA" id="ARBA00022692"/>
    </source>
</evidence>
<evidence type="ECO:0000256" key="2">
    <source>
        <dbReference type="ARBA" id="ARBA00010323"/>
    </source>
</evidence>
<evidence type="ECO:0000256" key="4">
    <source>
        <dbReference type="ARBA" id="ARBA00022989"/>
    </source>
</evidence>
<evidence type="ECO:0000256" key="5">
    <source>
        <dbReference type="ARBA" id="ARBA00023136"/>
    </source>
</evidence>
<keyword evidence="4 6" id="KW-1133">Transmembrane helix</keyword>